<dbReference type="Proteomes" id="UP001147747">
    <property type="component" value="Unassembled WGS sequence"/>
</dbReference>
<dbReference type="RefSeq" id="XP_056482903.1">
    <property type="nucleotide sequence ID" value="XM_056636873.1"/>
</dbReference>
<dbReference type="OrthoDB" id="416217at2759"/>
<proteinExistence type="predicted"/>
<dbReference type="PANTHER" id="PTHR47657:SF13">
    <property type="entry name" value="ZN(2)-C6 FUNGAL-TYPE DOMAIN-CONTAINING PROTEIN-RELATED"/>
    <property type="match status" value="1"/>
</dbReference>
<dbReference type="GO" id="GO:0000981">
    <property type="term" value="F:DNA-binding transcription factor activity, RNA polymerase II-specific"/>
    <property type="evidence" value="ECO:0007669"/>
    <property type="project" value="TreeGrafter"/>
</dbReference>
<comment type="caution">
    <text evidence="1">The sequence shown here is derived from an EMBL/GenBank/DDBJ whole genome shotgun (WGS) entry which is preliminary data.</text>
</comment>
<keyword evidence="2" id="KW-1185">Reference proteome</keyword>
<reference evidence="1" key="2">
    <citation type="journal article" date="2023" name="IMA Fungus">
        <title>Comparative genomic study of the Penicillium genus elucidates a diverse pangenome and 15 lateral gene transfer events.</title>
        <authorList>
            <person name="Petersen C."/>
            <person name="Sorensen T."/>
            <person name="Nielsen M.R."/>
            <person name="Sondergaard T.E."/>
            <person name="Sorensen J.L."/>
            <person name="Fitzpatrick D.A."/>
            <person name="Frisvad J.C."/>
            <person name="Nielsen K.L."/>
        </authorList>
    </citation>
    <scope>NUCLEOTIDE SEQUENCE</scope>
    <source>
        <strain evidence="1">IBT 29677</strain>
    </source>
</reference>
<reference evidence="1" key="1">
    <citation type="submission" date="2022-12" db="EMBL/GenBank/DDBJ databases">
        <authorList>
            <person name="Petersen C."/>
        </authorList>
    </citation>
    <scope>NUCLEOTIDE SEQUENCE</scope>
    <source>
        <strain evidence="1">IBT 29677</strain>
    </source>
</reference>
<accession>A0A9W9SIL0</accession>
<dbReference type="GeneID" id="81375853"/>
<gene>
    <name evidence="1" type="ORF">N7509_012236</name>
</gene>
<evidence type="ECO:0000313" key="2">
    <source>
        <dbReference type="Proteomes" id="UP001147747"/>
    </source>
</evidence>
<name>A0A9W9SIL0_9EURO</name>
<dbReference type="PANTHER" id="PTHR47657">
    <property type="entry name" value="STEROL REGULATORY ELEMENT-BINDING PROTEIN ECM22"/>
    <property type="match status" value="1"/>
</dbReference>
<protein>
    <recommendedName>
        <fullName evidence="3">C6 transcription factor</fullName>
    </recommendedName>
</protein>
<organism evidence="1 2">
    <name type="scientific">Penicillium cosmopolitanum</name>
    <dbReference type="NCBI Taxonomy" id="1131564"/>
    <lineage>
        <taxon>Eukaryota</taxon>
        <taxon>Fungi</taxon>
        <taxon>Dikarya</taxon>
        <taxon>Ascomycota</taxon>
        <taxon>Pezizomycotina</taxon>
        <taxon>Eurotiomycetes</taxon>
        <taxon>Eurotiomycetidae</taxon>
        <taxon>Eurotiales</taxon>
        <taxon>Aspergillaceae</taxon>
        <taxon>Penicillium</taxon>
    </lineage>
</organism>
<dbReference type="InterPro" id="IPR052400">
    <property type="entry name" value="Zn2-C6_fungal_TF"/>
</dbReference>
<evidence type="ECO:0000313" key="1">
    <source>
        <dbReference type="EMBL" id="KAJ5379117.1"/>
    </source>
</evidence>
<dbReference type="AlphaFoldDB" id="A0A9W9SIL0"/>
<sequence>MRTSDPNNIWQYHIVQWGIEFPSILHLILALSALHLAYEHPEERSKYLQQADNHFTFGVRTVTNFFSLEDLDEKNCQKIYMSTTLIVFIYFGRGPRPGEYLIFSDAGPAEWLVLMQGVKLTVGSYHQKVFSGILKPEPPEPLPEISPSIGLELHEHTVFTQAAQRLVEREVTDESVLQLYTSALNDLYDIMNQVHKRRSAQQSGVALMDLLIGWLYRLPENFIRLLEEKEPRALVVLAYWAVLFRYMETAWFMKGWAEHVLSGVSMFLLPEYQPWIEWPLKKVREV</sequence>
<dbReference type="EMBL" id="JAPZBU010000011">
    <property type="protein sequence ID" value="KAJ5379117.1"/>
    <property type="molecule type" value="Genomic_DNA"/>
</dbReference>
<evidence type="ECO:0008006" key="3">
    <source>
        <dbReference type="Google" id="ProtNLM"/>
    </source>
</evidence>